<name>A0A2M6WRN0_9BACT</name>
<evidence type="ECO:0000313" key="2">
    <source>
        <dbReference type="Proteomes" id="UP000228964"/>
    </source>
</evidence>
<reference evidence="2" key="1">
    <citation type="submission" date="2017-09" db="EMBL/GenBank/DDBJ databases">
        <title>Depth-based differentiation of microbial function through sediment-hosted aquifers and enrichment of novel symbionts in the deep terrestrial subsurface.</title>
        <authorList>
            <person name="Probst A.J."/>
            <person name="Ladd B."/>
            <person name="Jarett J.K."/>
            <person name="Geller-Mcgrath D.E."/>
            <person name="Sieber C.M.K."/>
            <person name="Emerson J.B."/>
            <person name="Anantharaman K."/>
            <person name="Thomas B.C."/>
            <person name="Malmstrom R."/>
            <person name="Stieglmeier M."/>
            <person name="Klingl A."/>
            <person name="Woyke T."/>
            <person name="Ryan C.M."/>
            <person name="Banfield J.F."/>
        </authorList>
    </citation>
    <scope>NUCLEOTIDE SEQUENCE [LARGE SCALE GENOMIC DNA]</scope>
</reference>
<organism evidence="1 2">
    <name type="scientific">Candidatus Falkowbacteria bacterium CG10_big_fil_rev_8_21_14_0_10_38_22</name>
    <dbReference type="NCBI Taxonomy" id="1974564"/>
    <lineage>
        <taxon>Bacteria</taxon>
        <taxon>Candidatus Falkowiibacteriota</taxon>
    </lineage>
</organism>
<dbReference type="Proteomes" id="UP000228964">
    <property type="component" value="Unassembled WGS sequence"/>
</dbReference>
<dbReference type="EMBL" id="PFAO01000024">
    <property type="protein sequence ID" value="PIT95468.1"/>
    <property type="molecule type" value="Genomic_DNA"/>
</dbReference>
<proteinExistence type="predicted"/>
<sequence>MPGLTAAFADLIKKRGVQARELLQADEKSLAYAKRELPDNHQIKIINKQNLFPTNNIIYGNKIAIFSYKAELSAVVIESDDVATTYKSIFEIVWNSIE</sequence>
<protein>
    <submittedName>
        <fullName evidence="1">Uncharacterized protein</fullName>
    </submittedName>
</protein>
<gene>
    <name evidence="1" type="ORF">COT96_01070</name>
</gene>
<accession>A0A2M6WRN0</accession>
<dbReference type="AlphaFoldDB" id="A0A2M6WRN0"/>
<evidence type="ECO:0000313" key="1">
    <source>
        <dbReference type="EMBL" id="PIT95468.1"/>
    </source>
</evidence>
<comment type="caution">
    <text evidence="1">The sequence shown here is derived from an EMBL/GenBank/DDBJ whole genome shotgun (WGS) entry which is preliminary data.</text>
</comment>